<dbReference type="InterPro" id="IPR052047">
    <property type="entry name" value="GH94_Enzymes"/>
</dbReference>
<feature type="transmembrane region" description="Helical" evidence="4">
    <location>
        <begin position="788"/>
        <end position="809"/>
    </location>
</feature>
<sequence>MSEYNKKIDGYENISMDNILLSNEELQNHCMNIAKKHIVSEKYTSCKSLLPRLNNNYNVISKLYKHLNEIDEERVNLSGASNWLLDNFYKLEEEVKFVRQEVDKDRFLELNILANGIFEGFPRVYDILFELVSHTDAKLDENVIIEFIKSYQKHSILSMAEIWSLSIVIRCCLIEKIRNICELIYKDQLKYENIKSLNINNEELMNFIRKEINKENKIDFFYIEYLMKKMRSEDYDLGKIKSFIEQNLSEYNITLDEIIDIQHKEQAYRQMAMGNSIMSLNQVSKLNWISVFESLSVVEKILKNDPCSIYIKMDFESRDYYRRKIEKISKKYNISEFEISQKAIELSNKIDDKDNKLNHVGYYIVGNGITELLGCFGYKDISNKNTKYPYVIYFLPIIMITWILTLLMTMYSYKMSSNIYISLLAFIFSYIPSSTIGISLVNWVVTHNVEPDYLPKLEYSNGIGEDASTMVVIPTLITNEKAVDELIDKLEVYYNSNKEDNIYFCIAGDFKDSKQETTDKDEIIVEKAFKKIRKLNEKYKKGDIFFYFHRHRTYSKQENKWMGWERKRGALVELNELLKGSNNTSYSMISSDISHIQNKIKYVITIDADTNLVMDSAKKLIGTITHPLNKAILSKDRNLVVDGYGIIQPRIGLDIESTGKSMFTKIFAGQGGIDSYTTAISDVYQDLFFEGIFTGKGIYDLNVFDEVLKKSIPENSILSHDLLEGCYIRTGLATDIELIDSYPSNYSSFSMRLHRWIRGDWQLIKWLFSKNPLSTLSKWKIKDNLRRSLDCVSTLILIILGLTILPGYWWCWVGFSVFAFILPIILEFINCIVCKYYKNITTKTNSDLIYGCRELLYQALILFAFLPYQSYLMLDAISRTLYRVFVSKSNLLEWTTAADAEKKIKNDMNSYLKRMQVCIYVSVITFGLVYILNPTNIIYAFLICLLWFISPFIAYKISEQIDRNTKIDIDKEDRILIRKIARKTWLYYEKFAGKDQNYLPADNFQENPYNGVAKRTSPTNIGFLLISIMSARDLGYISTTTMLNKITNTLETINKLEKYEGHLFNWYDNKNLNVLLPRYISTVDSGNFVGYLITLKQGLLEYISKPIVDRSILEGIRDSIMVCDCEYEDIDSIIQKESLCINDFEKLFVELLLNEQIYNNTDLNIRDFIKSIINDINSFLLNDHHKRYLNTIEGLNKLVEKVNINTNILTLRQIYKDILKKIDDMKIQNEDSISLNVVISDLINNIDEFEETIIDLTKTIDDIVDNTDFTKLYDVEKDLFSIGYDIDSNKLTNSYYDLLASEARLTSYIAVAKKQIPQKHWFKLGRSLSIVDGYRGLVSWTGTMFEYFMPPLIMKNYTNSLLDETYNTVIRAQKKYGTKRDVPWGTSESGYYKFDMDLNYQYKAFGVPDLGLKRGLSKDMVISPYSTVLALLFDQNDCITNIKKLINMGMEGKYGLYEAIDFTNDRVALDKDSSIVESFMAHHQGMSFVTINNYLNFNIMQKRFHSDPAVKGAEILLQEKIPVRSIITKEYKEEIKPLEKDKNIAPKVTREYDDINYGIPRCHILSNGKYLSMVTDCGCGYIKKNRLQISRWREDLVTGNYGLYIFVKNLNNNDIFSTTYKPIDTKPDYYKVRFHQDKAEFIRKDNYITTNTQVIVSTEDDAEIRKVTITNNSNESAIIELTSYLETVLIDQAADIAHPAFTNLFIRTKPVLEYESIICSRRPRSEGEQKVWMSHTISTNANSIGNLEYETNRGNFIGRGNNIKNPKALNQPLTNTCGAVLDPIMSLRKKVNIDVGCSVDVFFTTSIADNMEDILSLSKKYHDISCMDRIFELSDIRSQVESSYLNFDEEEVTTYQDMISHILYLSPSKRRYQDIIKNNIKAQHSLWGYGISGDIPIVLVSIKNEEEIDIVKQVLNAHEYFRMKGLVVDILILNEDESNYLQPLQDLIIETVRSKYGYDLIDKHGGIFIRNANTIPREDQVLFYSAARIVLKSGCESIKSQLDYEDYDYDIEQKVFNEDDKEYESSDEQLDLDYFNGYGGFSKDKKEYVIRITEETSTPLPWINVISNKKFGFQVSENGSGYTWSENSRENKLTLWSNDPVIDPSSEVIYIRDDYSGRIWTTTPLPIREKESYTVHHGHGYSKFIHDSNGIQQELVMFVPTDKSIKISMIKLKNKSDSKRKLTLTNYIRPVMGVSDQTMQKYVITDINDDIMIIKNPYNPDYSPKISYMACSEKVSSYTGDRLEFLGFNGELKSPASLKREGLSNNIGAGFDPCACIQTCIELDIGEEKDIVFLLGQDVEIQNIHHMVNEYTNVDRAKNALDKSIKMWDDILGKIQVKTPDKSMDLMLNNWLSYQNICCRIWARSAFYQSGGAYGFRDQLQDSMNALNLIPNQTREQILLHCAHQFVEGDVQHWWHPGPEADKGIRTKFSDDLLWLPYATIEYIKNTGDYSILKEEVHFLEEEELKEEDERYGTPRVSKEKGSVYNHCIRSIERSLKFGEHGIPLMGSGDWNDGMSTVGNKGKGESVWLGWFLYTILGGFSKICEKMNDLDNQKKYNDYAKKILSSIEENAWDGKWYKRAYFDDGTPLGSIQNSECIIDSLAQSWAVISDGGDKGRREEAMESLNKYLVKEDDGMILLFTPPFDEGNINPGYIKGYVPGVRENGGQYTHAATWVIKAYAMMGKGDKAWKLYNSINPINHTRTGKECSKYKVEPYVMAADVYSTDSHIGRGGWTWYTGTAGWMYKVGIEDILGLKKYGDEIVIDPCIPNDWKQYSIEYKYGESKYSILIKNPHKVNNNVKYITVNGNKKNSNKIKLIDDKKEHNIEVILG</sequence>
<dbReference type="RefSeq" id="WP_277733773.1">
    <property type="nucleotide sequence ID" value="NZ_CP120733.1"/>
</dbReference>
<dbReference type="Gene3D" id="1.50.10.10">
    <property type="match status" value="1"/>
</dbReference>
<name>A0ABY8EFD4_9FIRM</name>
<dbReference type="Pfam" id="PF17167">
    <property type="entry name" value="Glyco_hydro_94"/>
    <property type="match status" value="1"/>
</dbReference>
<keyword evidence="3" id="KW-0175">Coiled coil</keyword>
<accession>A0ABY8EFD4</accession>
<feature type="transmembrane region" description="Helical" evidence="4">
    <location>
        <begin position="937"/>
        <end position="955"/>
    </location>
</feature>
<keyword evidence="4" id="KW-1133">Transmembrane helix</keyword>
<keyword evidence="9" id="KW-1185">Reference proteome</keyword>
<evidence type="ECO:0000259" key="5">
    <source>
        <dbReference type="Pfam" id="PF06165"/>
    </source>
</evidence>
<dbReference type="InterPro" id="IPR037018">
    <property type="entry name" value="GH65_N"/>
</dbReference>
<evidence type="ECO:0000313" key="8">
    <source>
        <dbReference type="EMBL" id="WFD11662.1"/>
    </source>
</evidence>
<feature type="transmembrane region" description="Helical" evidence="4">
    <location>
        <begin position="855"/>
        <end position="874"/>
    </location>
</feature>
<evidence type="ECO:0000256" key="2">
    <source>
        <dbReference type="ARBA" id="ARBA00022679"/>
    </source>
</evidence>
<feature type="domain" description="Glycosyl hydrolase 94 supersandwich" evidence="5">
    <location>
        <begin position="2046"/>
        <end position="2313"/>
    </location>
</feature>
<dbReference type="Gene3D" id="2.70.98.40">
    <property type="entry name" value="Glycoside hydrolase, family 65, N-terminal domain"/>
    <property type="match status" value="2"/>
</dbReference>
<gene>
    <name evidence="8" type="ORF">P4S50_06190</name>
</gene>
<feature type="transmembrane region" description="Helical" evidence="4">
    <location>
        <begin position="390"/>
        <end position="413"/>
    </location>
</feature>
<dbReference type="SUPFAM" id="SSF74650">
    <property type="entry name" value="Galactose mutarotase-like"/>
    <property type="match status" value="2"/>
</dbReference>
<dbReference type="SUPFAM" id="SSF48208">
    <property type="entry name" value="Six-hairpin glycosidases"/>
    <property type="match status" value="1"/>
</dbReference>
<dbReference type="InterPro" id="IPR012341">
    <property type="entry name" value="6hp_glycosidase-like_sf"/>
</dbReference>
<dbReference type="PANTHER" id="PTHR37469:SF2">
    <property type="entry name" value="CELLOBIONIC ACID PHOSPHORYLASE"/>
    <property type="match status" value="1"/>
</dbReference>
<feature type="domain" description="Glycosyl hydrolase 94 catalytic" evidence="7">
    <location>
        <begin position="2328"/>
        <end position="2752"/>
    </location>
</feature>
<dbReference type="PANTHER" id="PTHR37469">
    <property type="entry name" value="CELLOBIONIC ACID PHOSPHORYLASE-RELATED"/>
    <property type="match status" value="1"/>
</dbReference>
<keyword evidence="4" id="KW-0812">Transmembrane</keyword>
<feature type="coiled-coil region" evidence="3">
    <location>
        <begin position="1239"/>
        <end position="1266"/>
    </location>
</feature>
<dbReference type="EMBL" id="CP120733">
    <property type="protein sequence ID" value="WFD11662.1"/>
    <property type="molecule type" value="Genomic_DNA"/>
</dbReference>
<keyword evidence="2" id="KW-0808">Transferase</keyword>
<feature type="transmembrane region" description="Helical" evidence="4">
    <location>
        <begin position="419"/>
        <end position="445"/>
    </location>
</feature>
<reference evidence="8 9" key="1">
    <citation type="submission" date="2023-03" db="EMBL/GenBank/DDBJ databases">
        <title>Complete genome sequence of Tepidibacter sp. SWIR-1, isolated from a deep-sea hydrothermal vent.</title>
        <authorList>
            <person name="Li X."/>
        </authorList>
    </citation>
    <scope>NUCLEOTIDE SEQUENCE [LARGE SCALE GENOMIC DNA]</scope>
    <source>
        <strain evidence="8 9">SWIR-1</strain>
    </source>
</reference>
<feature type="transmembrane region" description="Helical" evidence="4">
    <location>
        <begin position="914"/>
        <end position="932"/>
    </location>
</feature>
<keyword evidence="1" id="KW-0328">Glycosyltransferase</keyword>
<dbReference type="SMART" id="SM01068">
    <property type="entry name" value="CBM_X"/>
    <property type="match status" value="2"/>
</dbReference>
<dbReference type="Gene3D" id="1.50.10.140">
    <property type="match status" value="1"/>
</dbReference>
<keyword evidence="4" id="KW-0472">Membrane</keyword>
<organism evidence="8 9">
    <name type="scientific">Tepidibacter hydrothermalis</name>
    <dbReference type="NCBI Taxonomy" id="3036126"/>
    <lineage>
        <taxon>Bacteria</taxon>
        <taxon>Bacillati</taxon>
        <taxon>Bacillota</taxon>
        <taxon>Clostridia</taxon>
        <taxon>Peptostreptococcales</taxon>
        <taxon>Peptostreptococcaceae</taxon>
        <taxon>Tepidibacter</taxon>
    </lineage>
</organism>
<dbReference type="InterPro" id="IPR019282">
    <property type="entry name" value="Glycoamylase-like_cons_dom"/>
</dbReference>
<dbReference type="Gene3D" id="2.60.420.10">
    <property type="entry name" value="Maltose phosphorylase, domain 3"/>
    <property type="match status" value="1"/>
</dbReference>
<evidence type="ECO:0000256" key="4">
    <source>
        <dbReference type="SAM" id="Phobius"/>
    </source>
</evidence>
<dbReference type="CDD" id="cd11753">
    <property type="entry name" value="GH94N_ChvB_NdvB_2_like"/>
    <property type="match status" value="1"/>
</dbReference>
<dbReference type="Pfam" id="PF06165">
    <property type="entry name" value="GH94_b-supersand"/>
    <property type="match status" value="2"/>
</dbReference>
<evidence type="ECO:0000256" key="3">
    <source>
        <dbReference type="SAM" id="Coils"/>
    </source>
</evidence>
<dbReference type="InterPro" id="IPR008928">
    <property type="entry name" value="6-hairpin_glycosidase_sf"/>
</dbReference>
<feature type="domain" description="Glycosyl hydrolase 94 supersandwich" evidence="5">
    <location>
        <begin position="1548"/>
        <end position="1823"/>
    </location>
</feature>
<feature type="transmembrane region" description="Helical" evidence="4">
    <location>
        <begin position="360"/>
        <end position="378"/>
    </location>
</feature>
<protein>
    <submittedName>
        <fullName evidence="8">Glucoamylase family protein</fullName>
    </submittedName>
</protein>
<feature type="domain" description="Glycoamylase-like" evidence="6">
    <location>
        <begin position="1295"/>
        <end position="1507"/>
    </location>
</feature>
<dbReference type="InterPro" id="IPR037820">
    <property type="entry name" value="GH94N_NdvB"/>
</dbReference>
<proteinExistence type="predicted"/>
<dbReference type="InterPro" id="IPR010383">
    <property type="entry name" value="Glyco_hydrolase_94_b-supersand"/>
</dbReference>
<dbReference type="Pfam" id="PF10091">
    <property type="entry name" value="Glycoamylase"/>
    <property type="match status" value="1"/>
</dbReference>
<dbReference type="InterPro" id="IPR011013">
    <property type="entry name" value="Gal_mutarotase_sf_dom"/>
</dbReference>
<evidence type="ECO:0000313" key="9">
    <source>
        <dbReference type="Proteomes" id="UP001222800"/>
    </source>
</evidence>
<dbReference type="Proteomes" id="UP001222800">
    <property type="component" value="Chromosome"/>
</dbReference>
<dbReference type="InterPro" id="IPR033432">
    <property type="entry name" value="GH94_catalytic"/>
</dbReference>
<dbReference type="CDD" id="cd11756">
    <property type="entry name" value="GH94N_ChvB_NdvB_1_like"/>
    <property type="match status" value="1"/>
</dbReference>
<evidence type="ECO:0000259" key="6">
    <source>
        <dbReference type="Pfam" id="PF10091"/>
    </source>
</evidence>
<feature type="transmembrane region" description="Helical" evidence="4">
    <location>
        <begin position="815"/>
        <end position="834"/>
    </location>
</feature>
<evidence type="ECO:0000259" key="7">
    <source>
        <dbReference type="Pfam" id="PF17167"/>
    </source>
</evidence>
<dbReference type="InterPro" id="IPR037824">
    <property type="entry name" value="GH94N_2_NdvB"/>
</dbReference>
<evidence type="ECO:0000256" key="1">
    <source>
        <dbReference type="ARBA" id="ARBA00022676"/>
    </source>
</evidence>